<accession>A0AAV5TFI2</accession>
<dbReference type="InterPro" id="IPR001148">
    <property type="entry name" value="CA_dom"/>
</dbReference>
<organism evidence="6 7">
    <name type="scientific">Pristionchus entomophagus</name>
    <dbReference type="NCBI Taxonomy" id="358040"/>
    <lineage>
        <taxon>Eukaryota</taxon>
        <taxon>Metazoa</taxon>
        <taxon>Ecdysozoa</taxon>
        <taxon>Nematoda</taxon>
        <taxon>Chromadorea</taxon>
        <taxon>Rhabditida</taxon>
        <taxon>Rhabditina</taxon>
        <taxon>Diplogasteromorpha</taxon>
        <taxon>Diplogasteroidea</taxon>
        <taxon>Neodiplogasteridae</taxon>
        <taxon>Pristionchus</taxon>
    </lineage>
</organism>
<dbReference type="Proteomes" id="UP001432027">
    <property type="component" value="Unassembled WGS sequence"/>
</dbReference>
<dbReference type="Pfam" id="PF00194">
    <property type="entry name" value="Carb_anhydrase"/>
    <property type="match status" value="1"/>
</dbReference>
<keyword evidence="7" id="KW-1185">Reference proteome</keyword>
<evidence type="ECO:0000256" key="1">
    <source>
        <dbReference type="ARBA" id="ARBA00010718"/>
    </source>
</evidence>
<evidence type="ECO:0000256" key="4">
    <source>
        <dbReference type="RuleBase" id="RU367011"/>
    </source>
</evidence>
<dbReference type="InterPro" id="IPR023561">
    <property type="entry name" value="Carbonic_anhydrase_a-class"/>
</dbReference>
<dbReference type="GO" id="GO:0004089">
    <property type="term" value="F:carbonate dehydratase activity"/>
    <property type="evidence" value="ECO:0007669"/>
    <property type="project" value="UniProtKB-UniRule"/>
</dbReference>
<reference evidence="6" key="1">
    <citation type="submission" date="2023-10" db="EMBL/GenBank/DDBJ databases">
        <title>Genome assembly of Pristionchus species.</title>
        <authorList>
            <person name="Yoshida K."/>
            <person name="Sommer R.J."/>
        </authorList>
    </citation>
    <scope>NUCLEOTIDE SEQUENCE</scope>
    <source>
        <strain evidence="6">RS0144</strain>
    </source>
</reference>
<gene>
    <name evidence="6" type="ORF">PENTCL1PPCAC_14258</name>
</gene>
<dbReference type="EC" id="4.2.1.1" evidence="4"/>
<comment type="catalytic activity">
    <reaction evidence="4">
        <text>hydrogencarbonate + H(+) = CO2 + H2O</text>
        <dbReference type="Rhea" id="RHEA:10748"/>
        <dbReference type="ChEBI" id="CHEBI:15377"/>
        <dbReference type="ChEBI" id="CHEBI:15378"/>
        <dbReference type="ChEBI" id="CHEBI:16526"/>
        <dbReference type="ChEBI" id="CHEBI:17544"/>
        <dbReference type="EC" id="4.2.1.1"/>
    </reaction>
</comment>
<dbReference type="PROSITE" id="PS00162">
    <property type="entry name" value="ALPHA_CA_1"/>
    <property type="match status" value="1"/>
</dbReference>
<evidence type="ECO:0000313" key="7">
    <source>
        <dbReference type="Proteomes" id="UP001432027"/>
    </source>
</evidence>
<feature type="non-terminal residue" evidence="6">
    <location>
        <position position="1"/>
    </location>
</feature>
<proteinExistence type="inferred from homology"/>
<sequence length="234" mass="26531">YQMPVCKRGIGHHRQSPIDIKTSTVISDPAKCSSIVIRFDHGDCVEVTVDEKGCWRVTARHHSTSMIRASHLPGTYRLLQFHAHWGGSEHTLDGKRFDAEIHFVYWNTHYFIPEEACTKSDGLAVLAILVEKGAANQEFDKLLDLIEESSISEKAVKIPVTFDPMRLVPRSGLSHYFTYLGGLTTPPFSECVVWTVMQTPITFSEEQLKALSTLTDENCRKPQKLHERKVYSTK</sequence>
<dbReference type="CDD" id="cd00326">
    <property type="entry name" value="alpha_CA"/>
    <property type="match status" value="1"/>
</dbReference>
<dbReference type="Gene3D" id="3.10.200.10">
    <property type="entry name" value="Alpha carbonic anhydrase"/>
    <property type="match status" value="1"/>
</dbReference>
<dbReference type="InterPro" id="IPR018338">
    <property type="entry name" value="Carbonic_anhydrase_a-class_CS"/>
</dbReference>
<comment type="caution">
    <text evidence="6">The sequence shown here is derived from an EMBL/GenBank/DDBJ whole genome shotgun (WGS) entry which is preliminary data.</text>
</comment>
<dbReference type="PROSITE" id="PS51144">
    <property type="entry name" value="ALPHA_CA_2"/>
    <property type="match status" value="1"/>
</dbReference>
<dbReference type="AlphaFoldDB" id="A0AAV5TFI2"/>
<feature type="domain" description="Alpha-carbonic anhydrase" evidence="5">
    <location>
        <begin position="1"/>
        <end position="234"/>
    </location>
</feature>
<name>A0AAV5TFI2_9BILA</name>
<comment type="similarity">
    <text evidence="1 4">Belongs to the alpha-carbonic anhydrase family.</text>
</comment>
<dbReference type="GO" id="GO:0005737">
    <property type="term" value="C:cytoplasm"/>
    <property type="evidence" value="ECO:0007669"/>
    <property type="project" value="TreeGrafter"/>
</dbReference>
<comment type="cofactor">
    <cofactor evidence="4">
        <name>Zn(2+)</name>
        <dbReference type="ChEBI" id="CHEBI:29105"/>
    </cofactor>
</comment>
<dbReference type="PANTHER" id="PTHR18952:SF124">
    <property type="entry name" value="CARBONIC ANHYDRASE 7"/>
    <property type="match status" value="1"/>
</dbReference>
<evidence type="ECO:0000256" key="3">
    <source>
        <dbReference type="ARBA" id="ARBA00022833"/>
    </source>
</evidence>
<dbReference type="PANTHER" id="PTHR18952">
    <property type="entry name" value="CARBONIC ANHYDRASE"/>
    <property type="match status" value="1"/>
</dbReference>
<dbReference type="InterPro" id="IPR036398">
    <property type="entry name" value="CA_dom_sf"/>
</dbReference>
<dbReference type="EMBL" id="BTSX01000004">
    <property type="protein sequence ID" value="GMS92083.1"/>
    <property type="molecule type" value="Genomic_DNA"/>
</dbReference>
<dbReference type="SMART" id="SM01057">
    <property type="entry name" value="Carb_anhydrase"/>
    <property type="match status" value="1"/>
</dbReference>
<evidence type="ECO:0000313" key="6">
    <source>
        <dbReference type="EMBL" id="GMS92083.1"/>
    </source>
</evidence>
<keyword evidence="2 4" id="KW-0479">Metal-binding</keyword>
<dbReference type="GO" id="GO:0008270">
    <property type="term" value="F:zinc ion binding"/>
    <property type="evidence" value="ECO:0007669"/>
    <property type="project" value="UniProtKB-UniRule"/>
</dbReference>
<keyword evidence="4" id="KW-0456">Lyase</keyword>
<evidence type="ECO:0000256" key="2">
    <source>
        <dbReference type="ARBA" id="ARBA00022723"/>
    </source>
</evidence>
<dbReference type="SUPFAM" id="SSF51069">
    <property type="entry name" value="Carbonic anhydrase"/>
    <property type="match status" value="1"/>
</dbReference>
<comment type="function">
    <text evidence="4">Reversible hydration of carbon dioxide.</text>
</comment>
<keyword evidence="3 4" id="KW-0862">Zinc</keyword>
<evidence type="ECO:0000259" key="5">
    <source>
        <dbReference type="PROSITE" id="PS51144"/>
    </source>
</evidence>
<protein>
    <recommendedName>
        <fullName evidence="4">Carbonic anhydrase</fullName>
        <ecNumber evidence="4">4.2.1.1</ecNumber>
    </recommendedName>
</protein>